<protein>
    <submittedName>
        <fullName evidence="1">Uncharacterized protein</fullName>
    </submittedName>
</protein>
<gene>
    <name evidence="1" type="ORF">MRATA1EN1_LOCUS6087</name>
</gene>
<dbReference type="EMBL" id="OX459951">
    <property type="protein sequence ID" value="CAI9157125.1"/>
    <property type="molecule type" value="Genomic_DNA"/>
</dbReference>
<name>A0ABN8Y6C2_RANTA</name>
<evidence type="ECO:0000313" key="1">
    <source>
        <dbReference type="EMBL" id="CAI9157125.1"/>
    </source>
</evidence>
<keyword evidence="2" id="KW-1185">Reference proteome</keyword>
<proteinExistence type="predicted"/>
<organism evidence="1 2">
    <name type="scientific">Rangifer tarandus platyrhynchus</name>
    <name type="common">Svalbard reindeer</name>
    <dbReference type="NCBI Taxonomy" id="3082113"/>
    <lineage>
        <taxon>Eukaryota</taxon>
        <taxon>Metazoa</taxon>
        <taxon>Chordata</taxon>
        <taxon>Craniata</taxon>
        <taxon>Vertebrata</taxon>
        <taxon>Euteleostomi</taxon>
        <taxon>Mammalia</taxon>
        <taxon>Eutheria</taxon>
        <taxon>Laurasiatheria</taxon>
        <taxon>Artiodactyla</taxon>
        <taxon>Ruminantia</taxon>
        <taxon>Pecora</taxon>
        <taxon>Cervidae</taxon>
        <taxon>Odocoileinae</taxon>
        <taxon>Rangifer</taxon>
    </lineage>
</organism>
<accession>A0ABN8Y6C2</accession>
<reference evidence="1" key="1">
    <citation type="submission" date="2023-04" db="EMBL/GenBank/DDBJ databases">
        <authorList>
            <consortium name="ELIXIR-Norway"/>
        </authorList>
    </citation>
    <scope>NUCLEOTIDE SEQUENCE [LARGE SCALE GENOMIC DNA]</scope>
</reference>
<evidence type="ECO:0000313" key="2">
    <source>
        <dbReference type="Proteomes" id="UP001176941"/>
    </source>
</evidence>
<sequence>MALTAGPLNWAVEQPKYRAWLPLHPGRKKLQREEKNLTFMELTIHWRDGSDTSGGANRTNSVHHELFLKCIVYRNDTPHRRIPGFSLLCVSVSLPCSHDTS</sequence>
<dbReference type="Proteomes" id="UP001176941">
    <property type="component" value="Chromosome 15"/>
</dbReference>